<proteinExistence type="predicted"/>
<keyword evidence="2" id="KW-1185">Reference proteome</keyword>
<evidence type="ECO:0000313" key="1">
    <source>
        <dbReference type="EMBL" id="OQD46651.1"/>
    </source>
</evidence>
<sequence>MNFDFINNLKACKGIYPEINKYFKHRGKGNSFVFFNNSVFRKIPATFRLSPFIKDNAFARIKHTSESPLSRGDSCPPL</sequence>
<protein>
    <submittedName>
        <fullName evidence="1">Uncharacterized protein</fullName>
    </submittedName>
</protein>
<dbReference type="EMBL" id="MJUW02000025">
    <property type="protein sequence ID" value="OQD46651.1"/>
    <property type="molecule type" value="Genomic_DNA"/>
</dbReference>
<dbReference type="AlphaFoldDB" id="A0A1V6M2K9"/>
<accession>A0A1V6M2K9</accession>
<reference evidence="1 2" key="1">
    <citation type="journal article" date="2016" name="Genome Announc.">
        <title>Draft Genome Sequence of the Anaerobic Ammonium-Oxidizing Bacterium 'Candidatus Brocadia sp. 40'.</title>
        <authorList>
            <person name="Ali M."/>
            <person name="Haroon M.F."/>
            <person name="Narita Y."/>
            <person name="Zhang L."/>
            <person name="Rangel Shaw D."/>
            <person name="Okabe S."/>
            <person name="Saikaly P.E."/>
        </authorList>
    </citation>
    <scope>NUCLEOTIDE SEQUENCE [LARGE SCALE GENOMIC DNA]</scope>
    <source>
        <strain evidence="1 2">40</strain>
    </source>
</reference>
<gene>
    <name evidence="1" type="ORF">BIY37_02095</name>
</gene>
<evidence type="ECO:0000313" key="2">
    <source>
        <dbReference type="Proteomes" id="UP000242219"/>
    </source>
</evidence>
<organism evidence="1 2">
    <name type="scientific">Candidatus Brocadia sapporoensis</name>
    <dbReference type="NCBI Taxonomy" id="392547"/>
    <lineage>
        <taxon>Bacteria</taxon>
        <taxon>Pseudomonadati</taxon>
        <taxon>Planctomycetota</taxon>
        <taxon>Candidatus Brocadiia</taxon>
        <taxon>Candidatus Brocadiales</taxon>
        <taxon>Candidatus Brocadiaceae</taxon>
        <taxon>Candidatus Brocadia</taxon>
    </lineage>
</organism>
<comment type="caution">
    <text evidence="1">The sequence shown here is derived from an EMBL/GenBank/DDBJ whole genome shotgun (WGS) entry which is preliminary data.</text>
</comment>
<name>A0A1V6M2K9_9BACT</name>
<dbReference type="Proteomes" id="UP000242219">
    <property type="component" value="Unassembled WGS sequence"/>
</dbReference>